<gene>
    <name evidence="1" type="ORF">M9H77_28104</name>
</gene>
<proteinExistence type="predicted"/>
<comment type="caution">
    <text evidence="1">The sequence shown here is derived from an EMBL/GenBank/DDBJ whole genome shotgun (WGS) entry which is preliminary data.</text>
</comment>
<dbReference type="EMBL" id="CM044706">
    <property type="protein sequence ID" value="KAI5659311.1"/>
    <property type="molecule type" value="Genomic_DNA"/>
</dbReference>
<sequence length="157" mass="17544">MASHPHSLKFVFFVSFCIHITLYFNAITTFALNIGIQIDPALKLERECSRTCESKFCGLAPFLRYGKYCGLLYSGCPGEVPCDGLDSCCMEHDQCIQRLNDYLSQACNERFLACVNNFQKRRGKPFNGNTCPVNEVVGVINKVIDAAIIAGRILHKP</sequence>
<protein>
    <submittedName>
        <fullName evidence="1">Uncharacterized protein</fullName>
    </submittedName>
</protein>
<accession>A0ACC0AII2</accession>
<organism evidence="1 2">
    <name type="scientific">Catharanthus roseus</name>
    <name type="common">Madagascar periwinkle</name>
    <name type="synonym">Vinca rosea</name>
    <dbReference type="NCBI Taxonomy" id="4058"/>
    <lineage>
        <taxon>Eukaryota</taxon>
        <taxon>Viridiplantae</taxon>
        <taxon>Streptophyta</taxon>
        <taxon>Embryophyta</taxon>
        <taxon>Tracheophyta</taxon>
        <taxon>Spermatophyta</taxon>
        <taxon>Magnoliopsida</taxon>
        <taxon>eudicotyledons</taxon>
        <taxon>Gunneridae</taxon>
        <taxon>Pentapetalae</taxon>
        <taxon>asterids</taxon>
        <taxon>lamiids</taxon>
        <taxon>Gentianales</taxon>
        <taxon>Apocynaceae</taxon>
        <taxon>Rauvolfioideae</taxon>
        <taxon>Vinceae</taxon>
        <taxon>Catharanthinae</taxon>
        <taxon>Catharanthus</taxon>
    </lineage>
</organism>
<keyword evidence="2" id="KW-1185">Reference proteome</keyword>
<reference evidence="2" key="1">
    <citation type="journal article" date="2023" name="Nat. Plants">
        <title>Single-cell RNA sequencing provides a high-resolution roadmap for understanding the multicellular compartmentation of specialized metabolism.</title>
        <authorList>
            <person name="Sun S."/>
            <person name="Shen X."/>
            <person name="Li Y."/>
            <person name="Li Y."/>
            <person name="Wang S."/>
            <person name="Li R."/>
            <person name="Zhang H."/>
            <person name="Shen G."/>
            <person name="Guo B."/>
            <person name="Wei J."/>
            <person name="Xu J."/>
            <person name="St-Pierre B."/>
            <person name="Chen S."/>
            <person name="Sun C."/>
        </authorList>
    </citation>
    <scope>NUCLEOTIDE SEQUENCE [LARGE SCALE GENOMIC DNA]</scope>
</reference>
<evidence type="ECO:0000313" key="2">
    <source>
        <dbReference type="Proteomes" id="UP001060085"/>
    </source>
</evidence>
<evidence type="ECO:0000313" key="1">
    <source>
        <dbReference type="EMBL" id="KAI5659311.1"/>
    </source>
</evidence>
<dbReference type="Proteomes" id="UP001060085">
    <property type="component" value="Linkage Group LG06"/>
</dbReference>
<name>A0ACC0AII2_CATRO</name>